<evidence type="ECO:0000256" key="1">
    <source>
        <dbReference type="SAM" id="SignalP"/>
    </source>
</evidence>
<evidence type="ECO:0000313" key="3">
    <source>
        <dbReference type="Proteomes" id="UP001390339"/>
    </source>
</evidence>
<proteinExistence type="predicted"/>
<gene>
    <name evidence="2" type="ORF">PGQ11_015294</name>
</gene>
<feature type="chain" id="PRO_5046616965" evidence="1">
    <location>
        <begin position="17"/>
        <end position="218"/>
    </location>
</feature>
<protein>
    <submittedName>
        <fullName evidence="2">Uncharacterized protein</fullName>
    </submittedName>
</protein>
<accession>A0ABR2HLN9</accession>
<comment type="caution">
    <text evidence="2">The sequence shown here is derived from an EMBL/GenBank/DDBJ whole genome shotgun (WGS) entry which is preliminary data.</text>
</comment>
<dbReference type="EMBL" id="JAPCWZ010000010">
    <property type="protein sequence ID" value="KAK8848814.1"/>
    <property type="molecule type" value="Genomic_DNA"/>
</dbReference>
<keyword evidence="3" id="KW-1185">Reference proteome</keyword>
<evidence type="ECO:0000313" key="2">
    <source>
        <dbReference type="EMBL" id="KAK8848814.1"/>
    </source>
</evidence>
<keyword evidence="1" id="KW-0732">Signal</keyword>
<dbReference type="Proteomes" id="UP001390339">
    <property type="component" value="Unassembled WGS sequence"/>
</dbReference>
<organism evidence="2 3">
    <name type="scientific">Apiospora arundinis</name>
    <dbReference type="NCBI Taxonomy" id="335852"/>
    <lineage>
        <taxon>Eukaryota</taxon>
        <taxon>Fungi</taxon>
        <taxon>Dikarya</taxon>
        <taxon>Ascomycota</taxon>
        <taxon>Pezizomycotina</taxon>
        <taxon>Sordariomycetes</taxon>
        <taxon>Xylariomycetidae</taxon>
        <taxon>Amphisphaeriales</taxon>
        <taxon>Apiosporaceae</taxon>
        <taxon>Apiospora</taxon>
    </lineage>
</organism>
<reference evidence="2 3" key="1">
    <citation type="journal article" date="2024" name="IMA Fungus">
        <title>Apiospora arundinis, a panoply of carbohydrate-active enzymes and secondary metabolites.</title>
        <authorList>
            <person name="Sorensen T."/>
            <person name="Petersen C."/>
            <person name="Muurmann A.T."/>
            <person name="Christiansen J.V."/>
            <person name="Brundto M.L."/>
            <person name="Overgaard C.K."/>
            <person name="Boysen A.T."/>
            <person name="Wollenberg R.D."/>
            <person name="Larsen T.O."/>
            <person name="Sorensen J.L."/>
            <person name="Nielsen K.L."/>
            <person name="Sondergaard T.E."/>
        </authorList>
    </citation>
    <scope>NUCLEOTIDE SEQUENCE [LARGE SCALE GENOMIC DNA]</scope>
    <source>
        <strain evidence="2 3">AAU 773</strain>
    </source>
</reference>
<feature type="signal peptide" evidence="1">
    <location>
        <begin position="1"/>
        <end position="16"/>
    </location>
</feature>
<name>A0ABR2HLN9_9PEZI</name>
<sequence length="218" mass="24933">MMLLIIFSFMLSLVACLPGPPVNLASHATTTQPGGRKTYHNLAQFNFTNWILTEVCFECTRSSPAVPYDCSFKFHWNDFNSNTSASCNNPWNKWDGVSPNPGPINDEYFICDEHKQSPEIWQLKFYSITNDGLFELGLDHDFIDYHDFHPPEFSEFYAAPFVQLNLKGKDDYSIIYAAEGPVSVVIQGLTSMPMNNPPKSRFVKPRLVPRRRSLRRPS</sequence>